<sequence>MTRARAQALRQEVNSLLSTYAFDTPLDGVLLHANTICSIRYIDQDASHGDQANEERAGNDEDGATNIFEVAVKDGEVREVVEDNADIILEKYCRKRVADMVYQLHVYCVKYHFEKKGEKLDDHKACARLLSYEEYLASRIPWSMEFVWPGLCSYWVSKKYLIARQKAQDSRNKSGDIAQNRGGARPFAECQQILEDKYGPEKAGKLHTYAAMKVGLKNLDENGNTTTTMNAKAQKHIDNYVSHFRGDPVDWDFDIYPKLLYGATGGIPHGRLAIEYGAIKKSDVLAAKYRRPGGQPTSRQEEHLRKVLEENARLKSTNEFLVRKIVIHDKIIMGLYKELNKEPPTDLLEPGSSGRTKWGCNSPLIPSQEVNDSRDIATASDGGGNLVSDDLSLTRNANNSEDVLIDNVGDHDHRSPTRSRPPHDNEFPINKNIIGHADSSNSRRNAIEGEDNAHTDP</sequence>
<evidence type="ECO:0000256" key="1">
    <source>
        <dbReference type="SAM" id="MobiDB-lite"/>
    </source>
</evidence>
<protein>
    <recommendedName>
        <fullName evidence="4">Transposase</fullName>
    </recommendedName>
</protein>
<feature type="compositionally biased region" description="Basic and acidic residues" evidence="1">
    <location>
        <begin position="408"/>
        <end position="426"/>
    </location>
</feature>
<dbReference type="PANTHER" id="PTHR33157:SF5">
    <property type="entry name" value="OS09G0314100 PROTEIN"/>
    <property type="match status" value="1"/>
</dbReference>
<reference evidence="2" key="1">
    <citation type="submission" date="2023-07" db="EMBL/GenBank/DDBJ databases">
        <title>A chromosome-level genome assembly of Lolium multiflorum.</title>
        <authorList>
            <person name="Chen Y."/>
            <person name="Copetti D."/>
            <person name="Kolliker R."/>
            <person name="Studer B."/>
        </authorList>
    </citation>
    <scope>NUCLEOTIDE SEQUENCE</scope>
    <source>
        <strain evidence="2">02402/16</strain>
        <tissue evidence="2">Leaf</tissue>
    </source>
</reference>
<organism evidence="2 3">
    <name type="scientific">Lolium multiflorum</name>
    <name type="common">Italian ryegrass</name>
    <name type="synonym">Lolium perenne subsp. multiflorum</name>
    <dbReference type="NCBI Taxonomy" id="4521"/>
    <lineage>
        <taxon>Eukaryota</taxon>
        <taxon>Viridiplantae</taxon>
        <taxon>Streptophyta</taxon>
        <taxon>Embryophyta</taxon>
        <taxon>Tracheophyta</taxon>
        <taxon>Spermatophyta</taxon>
        <taxon>Magnoliopsida</taxon>
        <taxon>Liliopsida</taxon>
        <taxon>Poales</taxon>
        <taxon>Poaceae</taxon>
        <taxon>BOP clade</taxon>
        <taxon>Pooideae</taxon>
        <taxon>Poodae</taxon>
        <taxon>Poeae</taxon>
        <taxon>Poeae Chloroplast Group 2 (Poeae type)</taxon>
        <taxon>Loliodinae</taxon>
        <taxon>Loliinae</taxon>
        <taxon>Lolium</taxon>
    </lineage>
</organism>
<feature type="compositionally biased region" description="Basic and acidic residues" evidence="1">
    <location>
        <begin position="445"/>
        <end position="457"/>
    </location>
</feature>
<proteinExistence type="predicted"/>
<accession>A0AAD8TFJ8</accession>
<evidence type="ECO:0008006" key="4">
    <source>
        <dbReference type="Google" id="ProtNLM"/>
    </source>
</evidence>
<feature type="region of interest" description="Disordered" evidence="1">
    <location>
        <begin position="342"/>
        <end position="457"/>
    </location>
</feature>
<dbReference type="AlphaFoldDB" id="A0AAD8TFJ8"/>
<evidence type="ECO:0000313" key="2">
    <source>
        <dbReference type="EMBL" id="KAK1680879.1"/>
    </source>
</evidence>
<dbReference type="PANTHER" id="PTHR33157">
    <property type="entry name" value="AUTONOMOUS TRANSPOSABLE ELEMENT EN-1 MOSAIC PROTEIN-RELATED"/>
    <property type="match status" value="1"/>
</dbReference>
<dbReference type="GO" id="GO:0032196">
    <property type="term" value="P:transposition"/>
    <property type="evidence" value="ECO:0007669"/>
    <property type="project" value="InterPro"/>
</dbReference>
<keyword evidence="3" id="KW-1185">Reference proteome</keyword>
<comment type="caution">
    <text evidence="2">The sequence shown here is derived from an EMBL/GenBank/DDBJ whole genome shotgun (WGS) entry which is preliminary data.</text>
</comment>
<dbReference type="Proteomes" id="UP001231189">
    <property type="component" value="Unassembled WGS sequence"/>
</dbReference>
<dbReference type="EMBL" id="JAUUTY010000002">
    <property type="protein sequence ID" value="KAK1680879.1"/>
    <property type="molecule type" value="Genomic_DNA"/>
</dbReference>
<gene>
    <name evidence="2" type="ORF">QYE76_041727</name>
</gene>
<dbReference type="InterPro" id="IPR039266">
    <property type="entry name" value="EN-1/SPM"/>
</dbReference>
<name>A0AAD8TFJ8_LOLMU</name>
<evidence type="ECO:0000313" key="3">
    <source>
        <dbReference type="Proteomes" id="UP001231189"/>
    </source>
</evidence>
<feature type="compositionally biased region" description="Polar residues" evidence="1">
    <location>
        <begin position="391"/>
        <end position="401"/>
    </location>
</feature>